<evidence type="ECO:0000256" key="1">
    <source>
        <dbReference type="ARBA" id="ARBA00004123"/>
    </source>
</evidence>
<keyword evidence="4" id="KW-0175">Coiled coil</keyword>
<dbReference type="InParanoid" id="A2DML3"/>
<sequence>MTKFESVSKTSIIDLIGIALETGFNSAKQVSELMGADEETLIAQSRATAYLPSNSITNANNLDDIIKHATNKIESLLEEIKNENSADLFLQIGRCYYIIGDFPNTYASFISASRYDPEKFTNSDWYYFGSLHQHFTGDNKALECFSKVDQGKLSKKQLKDFKMRFAISYRHSKKTDFALQLFNSLLNDPPEKLTKEDILLQIAMTHYKSLRIEDSFNQIQSLLKTFPNNQYLIREKVIHQFLTCTTQDLNSILPEILDVYKQYPDYYIQLVLARIYYFLGSYLVSYEYFKGCLDFWSDHPPFWVALGLLYFQNRQHDHAAVAFQRAIYMKQTSRSAWLNLGLVFEEKRELENAINIYRTGAKQCNHPDFINRINRKGESNLIEVDDNDLLEQVPEMVEKKYLRTIPVIDTKFIGKNRSNEFIDPLFQSLSIF</sequence>
<dbReference type="SUPFAM" id="SSF48452">
    <property type="entry name" value="TPR-like"/>
    <property type="match status" value="1"/>
</dbReference>
<dbReference type="AlphaFoldDB" id="A2DML3"/>
<comment type="subcellular location">
    <subcellularLocation>
        <location evidence="1">Nucleus</location>
    </subcellularLocation>
</comment>
<keyword evidence="2" id="KW-0539">Nucleus</keyword>
<evidence type="ECO:0000256" key="3">
    <source>
        <dbReference type="PROSITE-ProRule" id="PRU00339"/>
    </source>
</evidence>
<reference evidence="6" key="2">
    <citation type="journal article" date="2007" name="Science">
        <title>Draft genome sequence of the sexually transmitted pathogen Trichomonas vaginalis.</title>
        <authorList>
            <person name="Carlton J.M."/>
            <person name="Hirt R.P."/>
            <person name="Silva J.C."/>
            <person name="Delcher A.L."/>
            <person name="Schatz M."/>
            <person name="Zhao Q."/>
            <person name="Wortman J.R."/>
            <person name="Bidwell S.L."/>
            <person name="Alsmark U.C.M."/>
            <person name="Besteiro S."/>
            <person name="Sicheritz-Ponten T."/>
            <person name="Noel C.J."/>
            <person name="Dacks J.B."/>
            <person name="Foster P.G."/>
            <person name="Simillion C."/>
            <person name="Van de Peer Y."/>
            <person name="Miranda-Saavedra D."/>
            <person name="Barton G.J."/>
            <person name="Westrop G.D."/>
            <person name="Mueller S."/>
            <person name="Dessi D."/>
            <person name="Fiori P.L."/>
            <person name="Ren Q."/>
            <person name="Paulsen I."/>
            <person name="Zhang H."/>
            <person name="Bastida-Corcuera F.D."/>
            <person name="Simoes-Barbosa A."/>
            <person name="Brown M.T."/>
            <person name="Hayes R.D."/>
            <person name="Mukherjee M."/>
            <person name="Okumura C.Y."/>
            <person name="Schneider R."/>
            <person name="Smith A.J."/>
            <person name="Vanacova S."/>
            <person name="Villalvazo M."/>
            <person name="Haas B.J."/>
            <person name="Pertea M."/>
            <person name="Feldblyum T.V."/>
            <person name="Utterback T.R."/>
            <person name="Shu C.L."/>
            <person name="Osoegawa K."/>
            <person name="de Jong P.J."/>
            <person name="Hrdy I."/>
            <person name="Horvathova L."/>
            <person name="Zubacova Z."/>
            <person name="Dolezal P."/>
            <person name="Malik S.B."/>
            <person name="Logsdon J.M. Jr."/>
            <person name="Henze K."/>
            <person name="Gupta A."/>
            <person name="Wang C.C."/>
            <person name="Dunne R.L."/>
            <person name="Upcroft J.A."/>
            <person name="Upcroft P."/>
            <person name="White O."/>
            <person name="Salzberg S.L."/>
            <person name="Tang P."/>
            <person name="Chiu C.-H."/>
            <person name="Lee Y.-S."/>
            <person name="Embley T.M."/>
            <person name="Coombs G.H."/>
            <person name="Mottram J.C."/>
            <person name="Tachezy J."/>
            <person name="Fraser-Liggett C.M."/>
            <person name="Johnson P.J."/>
        </authorList>
    </citation>
    <scope>NUCLEOTIDE SEQUENCE [LARGE SCALE GENOMIC DNA]</scope>
    <source>
        <strain evidence="6">G3</strain>
    </source>
</reference>
<evidence type="ECO:0000313" key="6">
    <source>
        <dbReference type="EMBL" id="EAY18440.1"/>
    </source>
</evidence>
<dbReference type="Gene3D" id="1.25.40.10">
    <property type="entry name" value="Tetratricopeptide repeat domain"/>
    <property type="match status" value="1"/>
</dbReference>
<proteinExistence type="predicted"/>
<evidence type="ECO:0000259" key="5">
    <source>
        <dbReference type="Pfam" id="PF02259"/>
    </source>
</evidence>
<dbReference type="SMART" id="SM00028">
    <property type="entry name" value="TPR"/>
    <property type="match status" value="4"/>
</dbReference>
<dbReference type="InterPro" id="IPR051630">
    <property type="entry name" value="Corepressor-Demethylase"/>
</dbReference>
<feature type="coiled-coil region" evidence="4">
    <location>
        <begin position="59"/>
        <end position="86"/>
    </location>
</feature>
<dbReference type="GO" id="GO:0000978">
    <property type="term" value="F:RNA polymerase II cis-regulatory region sequence-specific DNA binding"/>
    <property type="evidence" value="ECO:0000318"/>
    <property type="project" value="GO_Central"/>
</dbReference>
<dbReference type="RefSeq" id="XP_001579426.1">
    <property type="nucleotide sequence ID" value="XM_001579376.1"/>
</dbReference>
<dbReference type="PANTHER" id="PTHR14017:SF1">
    <property type="entry name" value="LD02225P"/>
    <property type="match status" value="1"/>
</dbReference>
<name>A2DML3_TRIV3</name>
<dbReference type="GO" id="GO:0031490">
    <property type="term" value="F:chromatin DNA binding"/>
    <property type="evidence" value="ECO:0000318"/>
    <property type="project" value="GO_Central"/>
</dbReference>
<dbReference type="KEGG" id="tva:5463954"/>
<dbReference type="Pfam" id="PF02259">
    <property type="entry name" value="FAT"/>
    <property type="match status" value="1"/>
</dbReference>
<dbReference type="GO" id="GO:0010468">
    <property type="term" value="P:regulation of gene expression"/>
    <property type="evidence" value="ECO:0000318"/>
    <property type="project" value="GO_Central"/>
</dbReference>
<dbReference type="SMR" id="A2DML3"/>
<dbReference type="EMBL" id="DS113219">
    <property type="protein sequence ID" value="EAY18440.1"/>
    <property type="molecule type" value="Genomic_DNA"/>
</dbReference>
<dbReference type="InterPro" id="IPR019734">
    <property type="entry name" value="TPR_rpt"/>
</dbReference>
<organism evidence="6 7">
    <name type="scientific">Trichomonas vaginalis (strain ATCC PRA-98 / G3)</name>
    <dbReference type="NCBI Taxonomy" id="412133"/>
    <lineage>
        <taxon>Eukaryota</taxon>
        <taxon>Metamonada</taxon>
        <taxon>Parabasalia</taxon>
        <taxon>Trichomonadida</taxon>
        <taxon>Trichomonadidae</taxon>
        <taxon>Trichomonas</taxon>
    </lineage>
</organism>
<dbReference type="InterPro" id="IPR011990">
    <property type="entry name" value="TPR-like_helical_dom_sf"/>
</dbReference>
<dbReference type="STRING" id="5722.A2DML3"/>
<dbReference type="PANTHER" id="PTHR14017">
    <property type="entry name" value="LYSINE-SPECIFIC DEMETHYLASE"/>
    <property type="match status" value="1"/>
</dbReference>
<dbReference type="VEuPathDB" id="TrichDB:TVAGG3_0336130"/>
<evidence type="ECO:0000256" key="2">
    <source>
        <dbReference type="ARBA" id="ARBA00023242"/>
    </source>
</evidence>
<dbReference type="VEuPathDB" id="TrichDB:TVAG_046440"/>
<feature type="repeat" description="TPR" evidence="3">
    <location>
        <begin position="86"/>
        <end position="119"/>
    </location>
</feature>
<dbReference type="InterPro" id="IPR003151">
    <property type="entry name" value="PIK-rel_kinase_FAT"/>
</dbReference>
<dbReference type="GO" id="GO:0005634">
    <property type="term" value="C:nucleus"/>
    <property type="evidence" value="ECO:0007669"/>
    <property type="project" value="UniProtKB-SubCell"/>
</dbReference>
<keyword evidence="3" id="KW-0802">TPR repeat</keyword>
<reference evidence="6" key="1">
    <citation type="submission" date="2006-10" db="EMBL/GenBank/DDBJ databases">
        <authorList>
            <person name="Amadeo P."/>
            <person name="Zhao Q."/>
            <person name="Wortman J."/>
            <person name="Fraser-Liggett C."/>
            <person name="Carlton J."/>
        </authorList>
    </citation>
    <scope>NUCLEOTIDE SEQUENCE</scope>
    <source>
        <strain evidence="6">G3</strain>
    </source>
</reference>
<accession>A2DML3</accession>
<dbReference type="PROSITE" id="PS50005">
    <property type="entry name" value="TPR"/>
    <property type="match status" value="2"/>
</dbReference>
<keyword evidence="7" id="KW-1185">Reference proteome</keyword>
<evidence type="ECO:0000256" key="4">
    <source>
        <dbReference type="SAM" id="Coils"/>
    </source>
</evidence>
<feature type="repeat" description="TPR" evidence="3">
    <location>
        <begin position="300"/>
        <end position="333"/>
    </location>
</feature>
<dbReference type="OrthoDB" id="418911at2759"/>
<gene>
    <name evidence="6" type="ORF">TVAG_046440</name>
</gene>
<dbReference type="eggNOG" id="KOG1124">
    <property type="taxonomic scope" value="Eukaryota"/>
</dbReference>
<protein>
    <submittedName>
        <fullName evidence="6">TPR Domain containing protein</fullName>
    </submittedName>
</protein>
<feature type="domain" description="PIK-related kinase FAT" evidence="5">
    <location>
        <begin position="125"/>
        <end position="347"/>
    </location>
</feature>
<dbReference type="Proteomes" id="UP000001542">
    <property type="component" value="Unassembled WGS sequence"/>
</dbReference>
<evidence type="ECO:0000313" key="7">
    <source>
        <dbReference type="Proteomes" id="UP000001542"/>
    </source>
</evidence>